<dbReference type="PANTHER" id="PTHR36928:SF1">
    <property type="entry name" value="PHOSPHATASE YCDX-RELATED"/>
    <property type="match status" value="1"/>
</dbReference>
<dbReference type="InterPro" id="IPR016195">
    <property type="entry name" value="Pol/histidinol_Pase-like"/>
</dbReference>
<dbReference type="AlphaFoldDB" id="A0AAE3E5E5"/>
<dbReference type="InterPro" id="IPR004013">
    <property type="entry name" value="PHP_dom"/>
</dbReference>
<feature type="domain" description="Polymerase/histidinol phosphatase N-terminal" evidence="1">
    <location>
        <begin position="8"/>
        <end position="82"/>
    </location>
</feature>
<dbReference type="PANTHER" id="PTHR36928">
    <property type="entry name" value="PHOSPHATASE YCDX-RELATED"/>
    <property type="match status" value="1"/>
</dbReference>
<dbReference type="Pfam" id="PF02811">
    <property type="entry name" value="PHP"/>
    <property type="match status" value="1"/>
</dbReference>
<dbReference type="InterPro" id="IPR050243">
    <property type="entry name" value="PHP_phosphatase"/>
</dbReference>
<dbReference type="EMBL" id="JAJEQN010000017">
    <property type="protein sequence ID" value="MCC2221597.1"/>
    <property type="molecule type" value="Genomic_DNA"/>
</dbReference>
<reference evidence="2 3" key="1">
    <citation type="submission" date="2021-10" db="EMBL/GenBank/DDBJ databases">
        <title>Anaerobic single-cell dispensing facilitates the cultivation of human gut bacteria.</title>
        <authorList>
            <person name="Afrizal A."/>
        </authorList>
    </citation>
    <scope>NUCLEOTIDE SEQUENCE [LARGE SCALE GENOMIC DNA]</scope>
    <source>
        <strain evidence="2 3">CLA-AA-H224</strain>
    </source>
</reference>
<dbReference type="GO" id="GO:0005829">
    <property type="term" value="C:cytosol"/>
    <property type="evidence" value="ECO:0007669"/>
    <property type="project" value="TreeGrafter"/>
</dbReference>
<dbReference type="CDD" id="cd07437">
    <property type="entry name" value="PHP_HisPPase_Ycdx_like"/>
    <property type="match status" value="1"/>
</dbReference>
<dbReference type="GO" id="GO:0008270">
    <property type="term" value="F:zinc ion binding"/>
    <property type="evidence" value="ECO:0007669"/>
    <property type="project" value="TreeGrafter"/>
</dbReference>
<accession>A0AAE3E5E5</accession>
<keyword evidence="3" id="KW-1185">Reference proteome</keyword>
<dbReference type="SMART" id="SM00481">
    <property type="entry name" value="POLIIIAc"/>
    <property type="match status" value="1"/>
</dbReference>
<dbReference type="NCBIfam" id="NF006702">
    <property type="entry name" value="PRK09248.1"/>
    <property type="match status" value="1"/>
</dbReference>
<evidence type="ECO:0000313" key="3">
    <source>
        <dbReference type="Proteomes" id="UP001198200"/>
    </source>
</evidence>
<sequence>MRNYEIKTDLHTHTLASTHAYSTLEENCRGAFANGLEGINMSDHGPSMPDAPYEGHFSNMRILPEYIHGIKVWKGAEANIVDYEGRIDLTEHTLGRLECIVASFHEQTFKAGTVEQHTNAYMQALKNPKIHILGHSGTAQYPYDHDTVIKEAARLGKAIELNEATFHVRPSSIANCRKIIAKCKKYGAFISVDSDAHFSAFVGVYDCARKLLDELDFPQELIINRNAETVSKWLKELAAASEN</sequence>
<dbReference type="Proteomes" id="UP001198200">
    <property type="component" value="Unassembled WGS sequence"/>
</dbReference>
<organism evidence="2 3">
    <name type="scientific">Anthropogastromicrobium aceti</name>
    <dbReference type="NCBI Taxonomy" id="2981768"/>
    <lineage>
        <taxon>Bacteria</taxon>
        <taxon>Bacillati</taxon>
        <taxon>Bacillota</taxon>
        <taxon>Clostridia</taxon>
        <taxon>Lachnospirales</taxon>
        <taxon>Lachnospiraceae</taxon>
        <taxon>Anthropogastromicrobium</taxon>
    </lineage>
</organism>
<comment type="caution">
    <text evidence="2">The sequence shown here is derived from an EMBL/GenBank/DDBJ whole genome shotgun (WGS) entry which is preliminary data.</text>
</comment>
<dbReference type="InterPro" id="IPR003141">
    <property type="entry name" value="Pol/His_phosphatase_N"/>
</dbReference>
<name>A0AAE3E5E5_9FIRM</name>
<dbReference type="SUPFAM" id="SSF89550">
    <property type="entry name" value="PHP domain-like"/>
    <property type="match status" value="1"/>
</dbReference>
<evidence type="ECO:0000259" key="1">
    <source>
        <dbReference type="SMART" id="SM00481"/>
    </source>
</evidence>
<gene>
    <name evidence="2" type="ORF">LKD48_08110</name>
</gene>
<dbReference type="Gene3D" id="3.20.20.140">
    <property type="entry name" value="Metal-dependent hydrolases"/>
    <property type="match status" value="1"/>
</dbReference>
<evidence type="ECO:0000313" key="2">
    <source>
        <dbReference type="EMBL" id="MCC2221597.1"/>
    </source>
</evidence>
<proteinExistence type="predicted"/>
<protein>
    <submittedName>
        <fullName evidence="2">Phosphatase</fullName>
    </submittedName>
</protein>
<dbReference type="GO" id="GO:0042578">
    <property type="term" value="F:phosphoric ester hydrolase activity"/>
    <property type="evidence" value="ECO:0007669"/>
    <property type="project" value="TreeGrafter"/>
</dbReference>
<dbReference type="RefSeq" id="WP_118612022.1">
    <property type="nucleotide sequence ID" value="NZ_JAJEQN010000017.1"/>
</dbReference>